<dbReference type="InterPro" id="IPR037118">
    <property type="entry name" value="Val-tRNA_synth_C_sf"/>
</dbReference>
<dbReference type="GO" id="GO:0004832">
    <property type="term" value="F:valine-tRNA ligase activity"/>
    <property type="evidence" value="ECO:0007669"/>
    <property type="project" value="UniProtKB-UniRule"/>
</dbReference>
<accession>A0A1F7F7Z8</accession>
<proteinExistence type="inferred from homology"/>
<dbReference type="HAMAP" id="MF_02004">
    <property type="entry name" value="Val_tRNA_synth_type1"/>
    <property type="match status" value="1"/>
</dbReference>
<dbReference type="Gene3D" id="3.40.50.620">
    <property type="entry name" value="HUPs"/>
    <property type="match status" value="2"/>
</dbReference>
<dbReference type="Gene3D" id="1.10.287.380">
    <property type="entry name" value="Valyl-tRNA synthetase, C-terminal domain"/>
    <property type="match status" value="1"/>
</dbReference>
<evidence type="ECO:0000256" key="12">
    <source>
        <dbReference type="HAMAP-Rule" id="MF_02004"/>
    </source>
</evidence>
<dbReference type="InterPro" id="IPR014729">
    <property type="entry name" value="Rossmann-like_a/b/a_fold"/>
</dbReference>
<dbReference type="Proteomes" id="UP000179243">
    <property type="component" value="Unassembled WGS sequence"/>
</dbReference>
<dbReference type="NCBIfam" id="NF004349">
    <property type="entry name" value="PRK05729.1"/>
    <property type="match status" value="1"/>
</dbReference>
<dbReference type="GO" id="GO:0002161">
    <property type="term" value="F:aminoacyl-tRNA deacylase activity"/>
    <property type="evidence" value="ECO:0007669"/>
    <property type="project" value="InterPro"/>
</dbReference>
<evidence type="ECO:0000259" key="13">
    <source>
        <dbReference type="Pfam" id="PF00133"/>
    </source>
</evidence>
<evidence type="ECO:0000256" key="5">
    <source>
        <dbReference type="ARBA" id="ARBA00022741"/>
    </source>
</evidence>
<comment type="subunit">
    <text evidence="2 12">Monomer.</text>
</comment>
<gene>
    <name evidence="12" type="primary">valS</name>
    <name evidence="16" type="ORF">A2519_07505</name>
</gene>
<dbReference type="Pfam" id="PF00133">
    <property type="entry name" value="tRNA-synt_1"/>
    <property type="match status" value="1"/>
</dbReference>
<dbReference type="FunFam" id="3.40.50.620:FF:000032">
    <property type="entry name" value="Valine--tRNA ligase"/>
    <property type="match status" value="1"/>
</dbReference>
<evidence type="ECO:0000256" key="7">
    <source>
        <dbReference type="ARBA" id="ARBA00022917"/>
    </source>
</evidence>
<keyword evidence="9 12" id="KW-0030">Aminoacyl-tRNA synthetase</keyword>
<dbReference type="SUPFAM" id="SSF52374">
    <property type="entry name" value="Nucleotidylyl transferase"/>
    <property type="match status" value="1"/>
</dbReference>
<evidence type="ECO:0000256" key="10">
    <source>
        <dbReference type="ARBA" id="ARBA00047552"/>
    </source>
</evidence>
<evidence type="ECO:0000256" key="2">
    <source>
        <dbReference type="ARBA" id="ARBA00011245"/>
    </source>
</evidence>
<dbReference type="EMBL" id="MFYX01000102">
    <property type="protein sequence ID" value="OGK02779.1"/>
    <property type="molecule type" value="Genomic_DNA"/>
</dbReference>
<dbReference type="Gene3D" id="1.10.730.10">
    <property type="entry name" value="Isoleucyl-tRNA Synthetase, Domain 1"/>
    <property type="match status" value="1"/>
</dbReference>
<dbReference type="CDD" id="cd00817">
    <property type="entry name" value="ValRS_core"/>
    <property type="match status" value="1"/>
</dbReference>
<dbReference type="InterPro" id="IPR002303">
    <property type="entry name" value="Valyl-tRNA_ligase"/>
</dbReference>
<comment type="function">
    <text evidence="12">Catalyzes the attachment of valine to tRNA(Val). As ValRS can inadvertently accommodate and process structurally similar amino acids such as threonine, to avoid such errors, it has a 'posttransfer' editing activity that hydrolyzes mischarged Thr-tRNA(Val) in a tRNA-dependent manner.</text>
</comment>
<dbReference type="EC" id="6.1.1.9" evidence="12"/>
<dbReference type="PRINTS" id="PR00986">
    <property type="entry name" value="TRNASYNTHVAL"/>
</dbReference>
<dbReference type="InterPro" id="IPR009008">
    <property type="entry name" value="Val/Leu/Ile-tRNA-synth_edit"/>
</dbReference>
<dbReference type="AlphaFoldDB" id="A0A1F7F7Z8"/>
<evidence type="ECO:0000256" key="1">
    <source>
        <dbReference type="ARBA" id="ARBA00004496"/>
    </source>
</evidence>
<evidence type="ECO:0000256" key="4">
    <source>
        <dbReference type="ARBA" id="ARBA00022598"/>
    </source>
</evidence>
<feature type="domain" description="Aminoacyl-tRNA synthetase class Ia" evidence="13">
    <location>
        <begin position="16"/>
        <end position="565"/>
    </location>
</feature>
<dbReference type="InterPro" id="IPR010978">
    <property type="entry name" value="tRNA-bd_arm"/>
</dbReference>
<dbReference type="InterPro" id="IPR002300">
    <property type="entry name" value="aa-tRNA-synth_Ia"/>
</dbReference>
<keyword evidence="4 12" id="KW-0436">Ligase</keyword>
<dbReference type="NCBIfam" id="TIGR00422">
    <property type="entry name" value="valS"/>
    <property type="match status" value="1"/>
</dbReference>
<keyword evidence="7 12" id="KW-0648">Protein biosynthesis</keyword>
<dbReference type="InterPro" id="IPR033705">
    <property type="entry name" value="Anticodon_Ia_Val"/>
</dbReference>
<dbReference type="InterPro" id="IPR013155">
    <property type="entry name" value="M/V/L/I-tRNA-synth_anticd-bd"/>
</dbReference>
<dbReference type="GO" id="GO:0006438">
    <property type="term" value="P:valyl-tRNA aminoacylation"/>
    <property type="evidence" value="ECO:0007669"/>
    <property type="project" value="UniProtKB-UniRule"/>
</dbReference>
<evidence type="ECO:0000256" key="9">
    <source>
        <dbReference type="ARBA" id="ARBA00023146"/>
    </source>
</evidence>
<dbReference type="InterPro" id="IPR009080">
    <property type="entry name" value="tRNAsynth_Ia_anticodon-bd"/>
</dbReference>
<dbReference type="InterPro" id="IPR001412">
    <property type="entry name" value="aa-tRNA-synth_I_CS"/>
</dbReference>
<comment type="similarity">
    <text evidence="11 12">Belongs to the class-I aminoacyl-tRNA synthetase family. ValS type 1 subfamily.</text>
</comment>
<sequence>MAELEKTYTPAAVEAKWYAVWEKNRYFHADENRTGDEPFCIVIPPPNVTGMLTLGHVLNNTIQDILARKKRMEGRTVLWLPGTDHAGIATQNVVERALLAGEKKSRHDLGREEFLDRVWQWKDKYGSTILRQLRMLGCSCDWERTRFTMDEGLSRAVTEAFVRLYEKGVVYRGKYIINWCPRCRTALSDEENEHQEKNGHLWHIRYPRQDGNGYVVVATTRPETMLGDTAVAVNPADERYKGLVGNTVVLPLANRPIPVIADHYVDREFGTGCVKVTPAHDPNDFAMGERHNLEKLVVMNLDGTMNNAVPQKYRGMDRFTCRKAVVEDLNSLGLLEKIQDHSHAVGHCQRCHTVTEPFLSMQWFVKYDQWIQPALAAVEKRELRFYPERWEKTFAHWLENIRDWCIARQLWWGHRIPAWYCVCGHIVVARQVPTECPACKSTDLKQDEDVLDTWFSSWLWPFSTMGWPDETATLSKFYPTNALVTAADIIFFWVARMVFAGMEFMGKLPFSEVFFNSIVRDMQGRKMSKSLGNSPDPIEVINTYGADALRYTIISLAPSGQDVHFATEKCELGRNFANKLWNSARFAMMNFKDQTITAPQKSQLRTEDQWMISRFNQAVKVISRAIDGYDFNAALAAAYHFTWNELCDWYLEFIKPRMAEGADLASRNAALHTLREVLVGTVKLLHPFMPFITEEIYAALREYGVEGAEHLIVARYPVCDDNLIVPNIEARMQFVQDLVVVIRNLRAENNIPPGKKGDVLISAAEEAKQQWIMDLETQIKFLSKTGTLTVTHAAAKPAQSVSAVIAGAEVFLNLEGLVDKAAERAKIMKDLERNDSFLKSVEAKLANEKFMQHASPEVVEKERVKLSTTREKLEKLRANLALFS</sequence>
<comment type="caution">
    <text evidence="16">The sequence shown here is derived from an EMBL/GenBank/DDBJ whole genome shotgun (WGS) entry which is preliminary data.</text>
</comment>
<evidence type="ECO:0000256" key="3">
    <source>
        <dbReference type="ARBA" id="ARBA00022490"/>
    </source>
</evidence>
<name>A0A1F7F7Z8_UNCRA</name>
<dbReference type="Pfam" id="PF08264">
    <property type="entry name" value="Anticodon_1"/>
    <property type="match status" value="1"/>
</dbReference>
<dbReference type="Gene3D" id="3.90.740.10">
    <property type="entry name" value="Valyl/Leucyl/Isoleucyl-tRNA synthetase, editing domain"/>
    <property type="match status" value="1"/>
</dbReference>
<evidence type="ECO:0000256" key="8">
    <source>
        <dbReference type="ARBA" id="ARBA00023054"/>
    </source>
</evidence>
<comment type="domain">
    <text evidence="12">ValRS has two distinct active sites: one for aminoacylation and one for editing. The misactivated threonine is translocated from the active site to the editing site.</text>
</comment>
<protein>
    <recommendedName>
        <fullName evidence="12">Valine--tRNA ligase</fullName>
        <ecNumber evidence="12">6.1.1.9</ecNumber>
    </recommendedName>
    <alternativeName>
        <fullName evidence="12">Valyl-tRNA synthetase</fullName>
        <shortName evidence="12">ValRS</shortName>
    </alternativeName>
</protein>
<dbReference type="Pfam" id="PF10458">
    <property type="entry name" value="Val_tRNA-synt_C"/>
    <property type="match status" value="1"/>
</dbReference>
<keyword evidence="8 12" id="KW-0175">Coiled coil</keyword>
<dbReference type="SUPFAM" id="SSF47323">
    <property type="entry name" value="Anticodon-binding domain of a subclass of class I aminoacyl-tRNA synthetases"/>
    <property type="match status" value="1"/>
</dbReference>
<evidence type="ECO:0000256" key="11">
    <source>
        <dbReference type="ARBA" id="ARBA00060830"/>
    </source>
</evidence>
<dbReference type="FunFam" id="3.90.740.10:FF:000005">
    <property type="entry name" value="Valine--tRNA ligase, mitochondrial"/>
    <property type="match status" value="1"/>
</dbReference>
<dbReference type="PROSITE" id="PS00178">
    <property type="entry name" value="AA_TRNA_LIGASE_I"/>
    <property type="match status" value="1"/>
</dbReference>
<comment type="caution">
    <text evidence="12">Lacks conserved residue(s) required for the propagation of feature annotation.</text>
</comment>
<organism evidence="16 17">
    <name type="scientific">Candidatus Raymondbacteria bacterium RIFOXYD12_FULL_49_13</name>
    <dbReference type="NCBI Taxonomy" id="1817890"/>
    <lineage>
        <taxon>Bacteria</taxon>
        <taxon>Raymondiibacteriota</taxon>
    </lineage>
</organism>
<keyword evidence="5 12" id="KW-0547">Nucleotide-binding</keyword>
<comment type="domain">
    <text evidence="12">The C-terminal coiled-coil domain is crucial for aminoacylation activity.</text>
</comment>
<feature type="domain" description="Methionyl/Valyl/Leucyl/Isoleucyl-tRNA synthetase anticodon-binding" evidence="14">
    <location>
        <begin position="608"/>
        <end position="759"/>
    </location>
</feature>
<dbReference type="SUPFAM" id="SSF46589">
    <property type="entry name" value="tRNA-binding arm"/>
    <property type="match status" value="1"/>
</dbReference>
<dbReference type="GO" id="GO:0005524">
    <property type="term" value="F:ATP binding"/>
    <property type="evidence" value="ECO:0007669"/>
    <property type="project" value="UniProtKB-UniRule"/>
</dbReference>
<feature type="binding site" evidence="12">
    <location>
        <position position="529"/>
    </location>
    <ligand>
        <name>ATP</name>
        <dbReference type="ChEBI" id="CHEBI:30616"/>
    </ligand>
</feature>
<dbReference type="GO" id="GO:0005829">
    <property type="term" value="C:cytosol"/>
    <property type="evidence" value="ECO:0007669"/>
    <property type="project" value="TreeGrafter"/>
</dbReference>
<evidence type="ECO:0000313" key="16">
    <source>
        <dbReference type="EMBL" id="OGK02779.1"/>
    </source>
</evidence>
<evidence type="ECO:0000259" key="14">
    <source>
        <dbReference type="Pfam" id="PF08264"/>
    </source>
</evidence>
<evidence type="ECO:0000259" key="15">
    <source>
        <dbReference type="Pfam" id="PF10458"/>
    </source>
</evidence>
<comment type="catalytic activity">
    <reaction evidence="10 12">
        <text>tRNA(Val) + L-valine + ATP = L-valyl-tRNA(Val) + AMP + diphosphate</text>
        <dbReference type="Rhea" id="RHEA:10704"/>
        <dbReference type="Rhea" id="RHEA-COMP:9672"/>
        <dbReference type="Rhea" id="RHEA-COMP:9708"/>
        <dbReference type="ChEBI" id="CHEBI:30616"/>
        <dbReference type="ChEBI" id="CHEBI:33019"/>
        <dbReference type="ChEBI" id="CHEBI:57762"/>
        <dbReference type="ChEBI" id="CHEBI:78442"/>
        <dbReference type="ChEBI" id="CHEBI:78537"/>
        <dbReference type="ChEBI" id="CHEBI:456215"/>
        <dbReference type="EC" id="6.1.1.9"/>
    </reaction>
</comment>
<feature type="short sequence motif" description="'KMSKS' region" evidence="12">
    <location>
        <begin position="526"/>
        <end position="530"/>
    </location>
</feature>
<dbReference type="PANTHER" id="PTHR11946:SF93">
    <property type="entry name" value="VALINE--TRNA LIGASE, CHLOROPLASTIC_MITOCHONDRIAL 2"/>
    <property type="match status" value="1"/>
</dbReference>
<reference evidence="16 17" key="1">
    <citation type="journal article" date="2016" name="Nat. Commun.">
        <title>Thousands of microbial genomes shed light on interconnected biogeochemical processes in an aquifer system.</title>
        <authorList>
            <person name="Anantharaman K."/>
            <person name="Brown C.T."/>
            <person name="Hug L.A."/>
            <person name="Sharon I."/>
            <person name="Castelle C.J."/>
            <person name="Probst A.J."/>
            <person name="Thomas B.C."/>
            <person name="Singh A."/>
            <person name="Wilkins M.J."/>
            <person name="Karaoz U."/>
            <person name="Brodie E.L."/>
            <person name="Williams K.H."/>
            <person name="Hubbard S.S."/>
            <person name="Banfield J.F."/>
        </authorList>
    </citation>
    <scope>NUCLEOTIDE SEQUENCE [LARGE SCALE GENOMIC DNA]</scope>
</reference>
<dbReference type="FunFam" id="1.10.287.380:FF:000001">
    <property type="entry name" value="Valine--tRNA ligase"/>
    <property type="match status" value="1"/>
</dbReference>
<dbReference type="CDD" id="cd07962">
    <property type="entry name" value="Anticodon_Ia_Val"/>
    <property type="match status" value="1"/>
</dbReference>
<dbReference type="InterPro" id="IPR019499">
    <property type="entry name" value="Val-tRNA_synth_tRNA-bd"/>
</dbReference>
<keyword evidence="3 12" id="KW-0963">Cytoplasm</keyword>
<dbReference type="FunFam" id="3.40.50.620:FF:000098">
    <property type="entry name" value="Valine--tRNA ligase"/>
    <property type="match status" value="1"/>
</dbReference>
<evidence type="ECO:0000313" key="17">
    <source>
        <dbReference type="Proteomes" id="UP000179243"/>
    </source>
</evidence>
<evidence type="ECO:0000256" key="6">
    <source>
        <dbReference type="ARBA" id="ARBA00022840"/>
    </source>
</evidence>
<feature type="domain" description="Valyl-tRNA synthetase tRNA-binding arm" evidence="15">
    <location>
        <begin position="821"/>
        <end position="881"/>
    </location>
</feature>
<dbReference type="PANTHER" id="PTHR11946">
    <property type="entry name" value="VALYL-TRNA SYNTHETASES"/>
    <property type="match status" value="1"/>
</dbReference>
<comment type="subcellular location">
    <subcellularLocation>
        <location evidence="1 12">Cytoplasm</location>
    </subcellularLocation>
</comment>
<dbReference type="SUPFAM" id="SSF50677">
    <property type="entry name" value="ValRS/IleRS/LeuRS editing domain"/>
    <property type="match status" value="1"/>
</dbReference>
<keyword evidence="6 12" id="KW-0067">ATP-binding</keyword>